<gene>
    <name evidence="1" type="ORF">BBK14_24390</name>
</gene>
<reference evidence="2" key="1">
    <citation type="submission" date="2016-07" db="EMBL/GenBank/DDBJ databases">
        <title>Frankia sp. NRRL B-16219 Genome sequencing.</title>
        <authorList>
            <person name="Ghodhbane-Gtari F."/>
            <person name="Swanson E."/>
            <person name="Gueddou A."/>
            <person name="Louati M."/>
            <person name="Nouioui I."/>
            <person name="Hezbri K."/>
            <person name="Abebe-Akele F."/>
            <person name="Simpson S."/>
            <person name="Morris K."/>
            <person name="Thomas K."/>
            <person name="Gtari M."/>
            <person name="Tisa L.S."/>
        </authorList>
    </citation>
    <scope>NUCLEOTIDE SEQUENCE [LARGE SCALE GENOMIC DNA]</scope>
    <source>
        <strain evidence="2">NRRL B-16219</strain>
    </source>
</reference>
<sequence>MSAAAGTVPARNASEAIRQINHRTFGPARTPAELGSTVVALAEMAARLVQACEQLGRQADEMALRPGLYDDRGQSAQRTARQAAEWLRRSSERTEALADALTTAAVDLSHLGVNR</sequence>
<keyword evidence="2" id="KW-1185">Reference proteome</keyword>
<name>A0A1S1PTH8_9ACTN</name>
<proteinExistence type="predicted"/>
<dbReference type="AlphaFoldDB" id="A0A1S1PTH8"/>
<evidence type="ECO:0000313" key="1">
    <source>
        <dbReference type="EMBL" id="OHV23264.1"/>
    </source>
</evidence>
<comment type="caution">
    <text evidence="1">The sequence shown here is derived from an EMBL/GenBank/DDBJ whole genome shotgun (WGS) entry which is preliminary data.</text>
</comment>
<organism evidence="1 2">
    <name type="scientific">Parafrankia soli</name>
    <dbReference type="NCBI Taxonomy" id="2599596"/>
    <lineage>
        <taxon>Bacteria</taxon>
        <taxon>Bacillati</taxon>
        <taxon>Actinomycetota</taxon>
        <taxon>Actinomycetes</taxon>
        <taxon>Frankiales</taxon>
        <taxon>Frankiaceae</taxon>
        <taxon>Parafrankia</taxon>
    </lineage>
</organism>
<dbReference type="EMBL" id="MAXA01000240">
    <property type="protein sequence ID" value="OHV23264.1"/>
    <property type="molecule type" value="Genomic_DNA"/>
</dbReference>
<accession>A0A1S1PTH8</accession>
<dbReference type="RefSeq" id="WP_071065862.1">
    <property type="nucleotide sequence ID" value="NZ_MAXA01000240.1"/>
</dbReference>
<dbReference type="Proteomes" id="UP000179769">
    <property type="component" value="Unassembled WGS sequence"/>
</dbReference>
<evidence type="ECO:0000313" key="2">
    <source>
        <dbReference type="Proteomes" id="UP000179769"/>
    </source>
</evidence>
<protein>
    <submittedName>
        <fullName evidence="1">Uncharacterized protein</fullName>
    </submittedName>
</protein>